<evidence type="ECO:0000313" key="2">
    <source>
        <dbReference type="Proteomes" id="UP000310597"/>
    </source>
</evidence>
<dbReference type="EMBL" id="SWJZ01000139">
    <property type="protein sequence ID" value="TKD13427.1"/>
    <property type="molecule type" value="Genomic_DNA"/>
</dbReference>
<dbReference type="SUPFAM" id="SSF101327">
    <property type="entry name" value="YgfB-like"/>
    <property type="match status" value="1"/>
</dbReference>
<dbReference type="Pfam" id="PF03695">
    <property type="entry name" value="UPF0149"/>
    <property type="match status" value="1"/>
</dbReference>
<accession>A0A4U1JN12</accession>
<name>A0A4U1JN12_RHOCA</name>
<dbReference type="InterPro" id="IPR011978">
    <property type="entry name" value="YgfB-like"/>
</dbReference>
<dbReference type="InterPro" id="IPR036255">
    <property type="entry name" value="YgfB-like_sf"/>
</dbReference>
<gene>
    <name evidence="1" type="ORF">FBT96_19620</name>
</gene>
<reference evidence="1 2" key="1">
    <citation type="submission" date="2019-04" db="EMBL/GenBank/DDBJ databases">
        <title>Draft Whole-Genome sequence of the purple photosynthetic bacterium Rhodobacter capsulatus SP108 with an indigenous class A beta-lactamase.</title>
        <authorList>
            <person name="Robertson S."/>
            <person name="Meyer T.E."/>
            <person name="Kyndt J.A."/>
        </authorList>
    </citation>
    <scope>NUCLEOTIDE SEQUENCE [LARGE SCALE GENOMIC DNA]</scope>
    <source>
        <strain evidence="1 2">SP108</strain>
    </source>
</reference>
<dbReference type="AlphaFoldDB" id="A0A4U1JN12"/>
<protein>
    <submittedName>
        <fullName evidence="1">YecA family protein</fullName>
    </submittedName>
</protein>
<dbReference type="NCBIfam" id="TIGR02292">
    <property type="entry name" value="ygfB_yecA"/>
    <property type="match status" value="1"/>
</dbReference>
<comment type="caution">
    <text evidence="1">The sequence shown here is derived from an EMBL/GenBank/DDBJ whole genome shotgun (WGS) entry which is preliminary data.</text>
</comment>
<dbReference type="Proteomes" id="UP000310597">
    <property type="component" value="Unassembled WGS sequence"/>
</dbReference>
<proteinExistence type="predicted"/>
<sequence length="188" mass="21266">MHLRSTGVSVRWRPGLKSAILTTAAPARRSWHCARFGFDEVEGRTMEWHSDEDLRKLEEALMALPEENDPMLLPEFDGFCAGLITSPEMIPPSVWLAKVWGEGGAPEFESLADMQATLDLLMAHYNRVATALMMPGEYFPVMDEDQRNGDILWEFWMLGFLAAMQLRPEAWGKIAASRNVRAIKALKK</sequence>
<evidence type="ECO:0000313" key="1">
    <source>
        <dbReference type="EMBL" id="TKD13427.1"/>
    </source>
</evidence>
<dbReference type="OrthoDB" id="1551443at2"/>
<feature type="non-terminal residue" evidence="1">
    <location>
        <position position="188"/>
    </location>
</feature>
<organism evidence="1 2">
    <name type="scientific">Rhodobacter capsulatus</name>
    <name type="common">Rhodopseudomonas capsulata</name>
    <dbReference type="NCBI Taxonomy" id="1061"/>
    <lineage>
        <taxon>Bacteria</taxon>
        <taxon>Pseudomonadati</taxon>
        <taxon>Pseudomonadota</taxon>
        <taxon>Alphaproteobacteria</taxon>
        <taxon>Rhodobacterales</taxon>
        <taxon>Rhodobacter group</taxon>
        <taxon>Rhodobacter</taxon>
    </lineage>
</organism>